<comment type="caution">
    <text evidence="2">The sequence shown here is derived from an EMBL/GenBank/DDBJ whole genome shotgun (WGS) entry which is preliminary data.</text>
</comment>
<dbReference type="Proteomes" id="UP001301388">
    <property type="component" value="Unassembled WGS sequence"/>
</dbReference>
<evidence type="ECO:0000313" key="2">
    <source>
        <dbReference type="EMBL" id="MEA5478723.1"/>
    </source>
</evidence>
<feature type="transmembrane region" description="Helical" evidence="1">
    <location>
        <begin position="66"/>
        <end position="85"/>
    </location>
</feature>
<feature type="transmembrane region" description="Helical" evidence="1">
    <location>
        <begin position="6"/>
        <end position="29"/>
    </location>
</feature>
<keyword evidence="3" id="KW-1185">Reference proteome</keyword>
<gene>
    <name evidence="2" type="ORF">VB774_13940</name>
</gene>
<accession>A0ABU5TMD6</accession>
<feature type="transmembrane region" description="Helical" evidence="1">
    <location>
        <begin position="41"/>
        <end position="60"/>
    </location>
</feature>
<protein>
    <submittedName>
        <fullName evidence="2">Uncharacterized protein</fullName>
    </submittedName>
</protein>
<reference evidence="2 3" key="1">
    <citation type="submission" date="2023-12" db="EMBL/GenBank/DDBJ databases">
        <title>Baltic Sea Cyanobacteria.</title>
        <authorList>
            <person name="Delbaje E."/>
            <person name="Fewer D.P."/>
            <person name="Shishido T.K."/>
        </authorList>
    </citation>
    <scope>NUCLEOTIDE SEQUENCE [LARGE SCALE GENOMIC DNA]</scope>
    <source>
        <strain evidence="2 3">UHCC 0370</strain>
    </source>
</reference>
<keyword evidence="1" id="KW-1133">Transmembrane helix</keyword>
<name>A0ABU5TMD6_9CYAN</name>
<evidence type="ECO:0000313" key="3">
    <source>
        <dbReference type="Proteomes" id="UP001301388"/>
    </source>
</evidence>
<sequence>MIPVLIVFIISIIWLINRSIVIAYEKDFLEEGIKWLNERPILLPTITVFILPTFTAYLTLNQIPDIIKFALPLITFIIGQFIGKYDKQSDIKNRQVEILSALKRKLSISSEKIEANKFILQMELNGIESPRRRFVEERLQAIEKITEDFSKFDIFLKLTNDKILTIDDLFTLREMTLLIDRFNELIEERREYRSKCRELTHNPVDLYFDLLKSTDKELLKNIDCFDKVMNKISKIEIK</sequence>
<proteinExistence type="predicted"/>
<dbReference type="RefSeq" id="WP_323262144.1">
    <property type="nucleotide sequence ID" value="NZ_JAYGIE010000077.1"/>
</dbReference>
<dbReference type="EMBL" id="JAYGIE010000077">
    <property type="protein sequence ID" value="MEA5478723.1"/>
    <property type="molecule type" value="Genomic_DNA"/>
</dbReference>
<organism evidence="2 3">
    <name type="scientific">Pseudanabaena galeata UHCC 0370</name>
    <dbReference type="NCBI Taxonomy" id="3110310"/>
    <lineage>
        <taxon>Bacteria</taxon>
        <taxon>Bacillati</taxon>
        <taxon>Cyanobacteriota</taxon>
        <taxon>Cyanophyceae</taxon>
        <taxon>Pseudanabaenales</taxon>
        <taxon>Pseudanabaenaceae</taxon>
        <taxon>Pseudanabaena</taxon>
    </lineage>
</organism>
<keyword evidence="1" id="KW-0472">Membrane</keyword>
<evidence type="ECO:0000256" key="1">
    <source>
        <dbReference type="SAM" id="Phobius"/>
    </source>
</evidence>
<keyword evidence="1" id="KW-0812">Transmembrane</keyword>